<dbReference type="AlphaFoldDB" id="A0A0D2JHW1"/>
<dbReference type="KEGG" id="mng:MNEG_9022"/>
<dbReference type="InterPro" id="IPR036249">
    <property type="entry name" value="Thioredoxin-like_sf"/>
</dbReference>
<dbReference type="SUPFAM" id="SSF52833">
    <property type="entry name" value="Thioredoxin-like"/>
    <property type="match status" value="1"/>
</dbReference>
<dbReference type="EMBL" id="KK102011">
    <property type="protein sequence ID" value="KIY98942.1"/>
    <property type="molecule type" value="Genomic_DNA"/>
</dbReference>
<dbReference type="Proteomes" id="UP000054498">
    <property type="component" value="Unassembled WGS sequence"/>
</dbReference>
<dbReference type="STRING" id="145388.A0A0D2JHW1"/>
<dbReference type="OrthoDB" id="537420at2759"/>
<dbReference type="GeneID" id="25741897"/>
<evidence type="ECO:0000313" key="2">
    <source>
        <dbReference type="Proteomes" id="UP000054498"/>
    </source>
</evidence>
<organism evidence="1 2">
    <name type="scientific">Monoraphidium neglectum</name>
    <dbReference type="NCBI Taxonomy" id="145388"/>
    <lineage>
        <taxon>Eukaryota</taxon>
        <taxon>Viridiplantae</taxon>
        <taxon>Chlorophyta</taxon>
        <taxon>core chlorophytes</taxon>
        <taxon>Chlorophyceae</taxon>
        <taxon>CS clade</taxon>
        <taxon>Sphaeropleales</taxon>
        <taxon>Selenastraceae</taxon>
        <taxon>Monoraphidium</taxon>
    </lineage>
</organism>
<reference evidence="1 2" key="1">
    <citation type="journal article" date="2013" name="BMC Genomics">
        <title>Reconstruction of the lipid metabolism for the microalga Monoraphidium neglectum from its genome sequence reveals characteristics suitable for biofuel production.</title>
        <authorList>
            <person name="Bogen C."/>
            <person name="Al-Dilaimi A."/>
            <person name="Albersmeier A."/>
            <person name="Wichmann J."/>
            <person name="Grundmann M."/>
            <person name="Rupp O."/>
            <person name="Lauersen K.J."/>
            <person name="Blifernez-Klassen O."/>
            <person name="Kalinowski J."/>
            <person name="Goesmann A."/>
            <person name="Mussgnug J.H."/>
            <person name="Kruse O."/>
        </authorList>
    </citation>
    <scope>NUCLEOTIDE SEQUENCE [LARGE SCALE GENOMIC DNA]</scope>
    <source>
        <strain evidence="1 2">SAG 48.87</strain>
    </source>
</reference>
<name>A0A0D2JHW1_9CHLO</name>
<dbReference type="PROSITE" id="PS51354">
    <property type="entry name" value="GLUTAREDOXIN_2"/>
    <property type="match status" value="1"/>
</dbReference>
<proteinExistence type="predicted"/>
<gene>
    <name evidence="1" type="ORF">MNEG_9022</name>
</gene>
<evidence type="ECO:0000313" key="1">
    <source>
        <dbReference type="EMBL" id="KIY98942.1"/>
    </source>
</evidence>
<dbReference type="RefSeq" id="XP_013897962.1">
    <property type="nucleotide sequence ID" value="XM_014042508.1"/>
</dbReference>
<dbReference type="Gene3D" id="3.40.30.10">
    <property type="entry name" value="Glutaredoxin"/>
    <property type="match status" value="1"/>
</dbReference>
<sequence>MGPEGMQLRAELAEMTDRTSMPSIWISGSFVGGCNDGPGVMSLNKQGKLVPLLKQAGAMG</sequence>
<protein>
    <submittedName>
        <fullName evidence="1">Uncharacterized protein</fullName>
    </submittedName>
</protein>
<keyword evidence="2" id="KW-1185">Reference proteome</keyword>
<accession>A0A0D2JHW1</accession>